<keyword evidence="11" id="KW-1208">Phospholipid metabolism</keyword>
<dbReference type="AlphaFoldDB" id="A0A2J8B575"/>
<evidence type="ECO:0000256" key="14">
    <source>
        <dbReference type="SAM" id="Phobius"/>
    </source>
</evidence>
<dbReference type="InterPro" id="IPR004570">
    <property type="entry name" value="Phosphatidylglycerol_P_synth"/>
</dbReference>
<evidence type="ECO:0000256" key="9">
    <source>
        <dbReference type="ARBA" id="ARBA00023136"/>
    </source>
</evidence>
<dbReference type="InterPro" id="IPR050324">
    <property type="entry name" value="CDP-alcohol_PTase-I"/>
</dbReference>
<sequence length="184" mass="21176">MTWKKQLTVPNILTTLRLLAIPVMAWCIYSDYNRYYTFVIFAAIWLTDCIDGYVARHFNQVSDLGKVLDPLVDKLFQLTTATMMFVVGKLPLWVPIFMFAKEVVMIVGGAILWHRRTVVNSQWFGKLATVLFAAAFASLFFLPHEKSYLSNYIFVVPIAASALALVKYAFFYLDSIWRHRAKDS</sequence>
<evidence type="ECO:0000256" key="11">
    <source>
        <dbReference type="ARBA" id="ARBA00023264"/>
    </source>
</evidence>
<dbReference type="Pfam" id="PF01066">
    <property type="entry name" value="CDP-OH_P_transf"/>
    <property type="match status" value="1"/>
</dbReference>
<dbReference type="GO" id="GO:0006655">
    <property type="term" value="P:phosphatidylglycerol biosynthetic process"/>
    <property type="evidence" value="ECO:0007669"/>
    <property type="project" value="UniProtKB-UniPathway"/>
</dbReference>
<protein>
    <recommendedName>
        <fullName evidence="12">Phosphatidylglycerophosphate synthase</fullName>
    </recommendedName>
</protein>
<feature type="transmembrane region" description="Helical" evidence="14">
    <location>
        <begin position="149"/>
        <end position="173"/>
    </location>
</feature>
<keyword evidence="8" id="KW-0443">Lipid metabolism</keyword>
<feature type="transmembrane region" description="Helical" evidence="14">
    <location>
        <begin position="124"/>
        <end position="143"/>
    </location>
</feature>
<evidence type="ECO:0000313" key="15">
    <source>
        <dbReference type="EMBL" id="PNH19894.1"/>
    </source>
</evidence>
<dbReference type="OMA" id="WPGKWAV"/>
<dbReference type="InterPro" id="IPR048254">
    <property type="entry name" value="CDP_ALCOHOL_P_TRANSF_CS"/>
</dbReference>
<evidence type="ECO:0000313" key="16">
    <source>
        <dbReference type="Proteomes" id="UP000236394"/>
    </source>
</evidence>
<keyword evidence="7 14" id="KW-1133">Transmembrane helix</keyword>
<organism evidence="15 16">
    <name type="scientific">Mageeibacillus indolicus</name>
    <dbReference type="NCBI Taxonomy" id="884684"/>
    <lineage>
        <taxon>Bacteria</taxon>
        <taxon>Bacillati</taxon>
        <taxon>Bacillota</taxon>
        <taxon>Clostridia</taxon>
        <taxon>Eubacteriales</taxon>
        <taxon>Oscillospiraceae</taxon>
        <taxon>Mageeibacillus</taxon>
    </lineage>
</organism>
<dbReference type="PANTHER" id="PTHR14269:SF11">
    <property type="entry name" value="CDP-DIACYLGLYCEROL--GLYCEROL-3-PHOSPHATE 3-PHOSPHATIDYLTRANSFERASE"/>
    <property type="match status" value="1"/>
</dbReference>
<evidence type="ECO:0000256" key="7">
    <source>
        <dbReference type="ARBA" id="ARBA00022989"/>
    </source>
</evidence>
<proteinExistence type="inferred from homology"/>
<gene>
    <name evidence="15" type="ORF">B7R76_03215</name>
</gene>
<keyword evidence="4" id="KW-0444">Lipid biosynthesis</keyword>
<dbReference type="PIRSF" id="PIRSF000847">
    <property type="entry name" value="Phos_ph_gly_syn"/>
    <property type="match status" value="1"/>
</dbReference>
<evidence type="ECO:0000256" key="10">
    <source>
        <dbReference type="ARBA" id="ARBA00023209"/>
    </source>
</evidence>
<evidence type="ECO:0000256" key="5">
    <source>
        <dbReference type="ARBA" id="ARBA00022679"/>
    </source>
</evidence>
<dbReference type="UniPathway" id="UPA00084">
    <property type="reaction ID" value="UER00503"/>
</dbReference>
<feature type="transmembrane region" description="Helical" evidence="14">
    <location>
        <begin position="12"/>
        <end position="29"/>
    </location>
</feature>
<comment type="caution">
    <text evidence="15">The sequence shown here is derived from an EMBL/GenBank/DDBJ whole genome shotgun (WGS) entry which is preliminary data.</text>
</comment>
<evidence type="ECO:0000256" key="4">
    <source>
        <dbReference type="ARBA" id="ARBA00022516"/>
    </source>
</evidence>
<evidence type="ECO:0000256" key="8">
    <source>
        <dbReference type="ARBA" id="ARBA00023098"/>
    </source>
</evidence>
<dbReference type="PANTHER" id="PTHR14269">
    <property type="entry name" value="CDP-DIACYLGLYCEROL--GLYCEROL-3-PHOSPHATE 3-PHOSPHATIDYLTRANSFERASE-RELATED"/>
    <property type="match status" value="1"/>
</dbReference>
<evidence type="ECO:0000256" key="6">
    <source>
        <dbReference type="ARBA" id="ARBA00022692"/>
    </source>
</evidence>
<keyword evidence="9 14" id="KW-0472">Membrane</keyword>
<dbReference type="InterPro" id="IPR043130">
    <property type="entry name" value="CDP-OH_PTrfase_TM_dom"/>
</dbReference>
<dbReference type="RefSeq" id="WP_012993188.1">
    <property type="nucleotide sequence ID" value="NZ_NBZD01000001.1"/>
</dbReference>
<comment type="function">
    <text evidence="1">This protein catalyzes the committed step to the synthesis of the acidic phospholipids.</text>
</comment>
<keyword evidence="5 13" id="KW-0808">Transferase</keyword>
<dbReference type="PROSITE" id="PS00379">
    <property type="entry name" value="CDP_ALCOHOL_P_TRANSF"/>
    <property type="match status" value="1"/>
</dbReference>
<evidence type="ECO:0000256" key="2">
    <source>
        <dbReference type="ARBA" id="ARBA00004141"/>
    </source>
</evidence>
<comment type="subcellular location">
    <subcellularLocation>
        <location evidence="2">Membrane</location>
        <topology evidence="2">Multi-pass membrane protein</topology>
    </subcellularLocation>
</comment>
<comment type="similarity">
    <text evidence="3 13">Belongs to the CDP-alcohol phosphatidyltransferase class-I family.</text>
</comment>
<evidence type="ECO:0000256" key="1">
    <source>
        <dbReference type="ARBA" id="ARBA00003973"/>
    </source>
</evidence>
<dbReference type="InterPro" id="IPR000462">
    <property type="entry name" value="CDP-OH_P_trans"/>
</dbReference>
<dbReference type="GO" id="GO:0016020">
    <property type="term" value="C:membrane"/>
    <property type="evidence" value="ECO:0007669"/>
    <property type="project" value="UniProtKB-SubCell"/>
</dbReference>
<dbReference type="GO" id="GO:0008444">
    <property type="term" value="F:CDP-diacylglycerol-glycerol-3-phosphate 3-phosphatidyltransferase activity"/>
    <property type="evidence" value="ECO:0007669"/>
    <property type="project" value="InterPro"/>
</dbReference>
<name>A0A2J8B575_9FIRM</name>
<dbReference type="EMBL" id="NBZD01000001">
    <property type="protein sequence ID" value="PNH19894.1"/>
    <property type="molecule type" value="Genomic_DNA"/>
</dbReference>
<keyword evidence="6 14" id="KW-0812">Transmembrane</keyword>
<accession>A0A2J8B575</accession>
<feature type="transmembrane region" description="Helical" evidence="14">
    <location>
        <begin position="92"/>
        <end position="112"/>
    </location>
</feature>
<evidence type="ECO:0000256" key="12">
    <source>
        <dbReference type="ARBA" id="ARBA00033018"/>
    </source>
</evidence>
<dbReference type="Gene3D" id="1.20.120.1760">
    <property type="match status" value="1"/>
</dbReference>
<dbReference type="Proteomes" id="UP000236394">
    <property type="component" value="Unassembled WGS sequence"/>
</dbReference>
<evidence type="ECO:0000256" key="3">
    <source>
        <dbReference type="ARBA" id="ARBA00010441"/>
    </source>
</evidence>
<evidence type="ECO:0000256" key="13">
    <source>
        <dbReference type="RuleBase" id="RU003750"/>
    </source>
</evidence>
<reference evidence="16" key="1">
    <citation type="submission" date="2017-04" db="EMBL/GenBank/DDBJ databases">
        <authorList>
            <person name="Bumgarner R.E."/>
            <person name="Fredricks D.N."/>
            <person name="Srinivasan S."/>
        </authorList>
    </citation>
    <scope>NUCLEOTIDE SEQUENCE [LARGE SCALE GENOMIC DNA]</scope>
    <source>
        <strain evidence="16">KA00405</strain>
    </source>
</reference>
<keyword evidence="10" id="KW-0594">Phospholipid biosynthesis</keyword>